<protein>
    <submittedName>
        <fullName evidence="1">Xanthine dehydrogenase accessory protein XdhC</fullName>
    </submittedName>
</protein>
<dbReference type="EMBL" id="CP113520">
    <property type="protein sequence ID" value="WAJ26754.1"/>
    <property type="molecule type" value="Genomic_DNA"/>
</dbReference>
<evidence type="ECO:0000313" key="1">
    <source>
        <dbReference type="EMBL" id="WAJ26754.1"/>
    </source>
</evidence>
<evidence type="ECO:0000313" key="2">
    <source>
        <dbReference type="Proteomes" id="UP001163223"/>
    </source>
</evidence>
<gene>
    <name evidence="1" type="primary">xdhC</name>
    <name evidence="1" type="ORF">OXU80_18035</name>
</gene>
<organism evidence="1 2">
    <name type="scientific">Antarcticirhabdus aurantiaca</name>
    <dbReference type="NCBI Taxonomy" id="2606717"/>
    <lineage>
        <taxon>Bacteria</taxon>
        <taxon>Pseudomonadati</taxon>
        <taxon>Pseudomonadota</taxon>
        <taxon>Alphaproteobacteria</taxon>
        <taxon>Hyphomicrobiales</taxon>
        <taxon>Aurantimonadaceae</taxon>
        <taxon>Antarcticirhabdus</taxon>
    </lineage>
</organism>
<reference evidence="1" key="1">
    <citation type="submission" date="2022-11" db="EMBL/GenBank/DDBJ databases">
        <title>beta-Carotene-producing bacterium, Jeongeuplla avenae sp. nov., alleviates the salt stress of Arabidopsis seedlings.</title>
        <authorList>
            <person name="Jiang L."/>
            <person name="Lee J."/>
        </authorList>
    </citation>
    <scope>NUCLEOTIDE SEQUENCE</scope>
    <source>
        <strain evidence="1">DY_R2A_6</strain>
    </source>
</reference>
<dbReference type="Proteomes" id="UP001163223">
    <property type="component" value="Chromosome"/>
</dbReference>
<proteinExistence type="predicted"/>
<accession>A0ACD4NIT6</accession>
<sequence length="301" mass="31227">MTDLLPLLRTALSARSPAVLVTITRAEGSTPREAGARMLVTADDAAGTVGGGRLEFEAVLRARGMIAKGEAVAQMDVPLGPRIGQCCGGRVWLALEAVDAGLLARLEAKEAAERAARPHAYVFGAGHTGIALARALAPLPLRAVLVDNRENLLADAPAGVEAVLAAIPESVVADAPPASAFLVMTHDHGLDFLLASAALARGDAAYVGMIGSKTKRARLVSQLRAEAREADAERLICPIGGSRLRDKRPAVIAALAAADVAFCLFSNQGEKLNEGLAGREAECHSDPNHSRSEPPAHARAS</sequence>
<name>A0ACD4NIT6_9HYPH</name>
<keyword evidence="2" id="KW-1185">Reference proteome</keyword>